<protein>
    <recommendedName>
        <fullName evidence="2">Thioredoxin domain-containing protein</fullName>
    </recommendedName>
</protein>
<keyword evidence="1" id="KW-0472">Membrane</keyword>
<keyword evidence="1" id="KW-1133">Transmembrane helix</keyword>
<reference evidence="3 4" key="1">
    <citation type="submission" date="2017-09" db="EMBL/GenBank/DDBJ databases">
        <title>Depth-based differentiation of microbial function through sediment-hosted aquifers and enrichment of novel symbionts in the deep terrestrial subsurface.</title>
        <authorList>
            <person name="Probst A.J."/>
            <person name="Ladd B."/>
            <person name="Jarett J.K."/>
            <person name="Geller-Mcgrath D.E."/>
            <person name="Sieber C.M."/>
            <person name="Emerson J.B."/>
            <person name="Anantharaman K."/>
            <person name="Thomas B.C."/>
            <person name="Malmstrom R."/>
            <person name="Stieglmeier M."/>
            <person name="Klingl A."/>
            <person name="Woyke T."/>
            <person name="Ryan C.M."/>
            <person name="Banfield J.F."/>
        </authorList>
    </citation>
    <scope>NUCLEOTIDE SEQUENCE [LARGE SCALE GENOMIC DNA]</scope>
    <source>
        <strain evidence="3">CG10_big_fil_rev_8_21_14_0_10_42_12</strain>
    </source>
</reference>
<dbReference type="AlphaFoldDB" id="A0A2H0QUM8"/>
<dbReference type="CDD" id="cd02947">
    <property type="entry name" value="TRX_family"/>
    <property type="match status" value="1"/>
</dbReference>
<evidence type="ECO:0000259" key="2">
    <source>
        <dbReference type="PROSITE" id="PS51352"/>
    </source>
</evidence>
<gene>
    <name evidence="3" type="ORF">COV34_02750</name>
</gene>
<dbReference type="InterPro" id="IPR013766">
    <property type="entry name" value="Thioredoxin_domain"/>
</dbReference>
<dbReference type="InterPro" id="IPR036249">
    <property type="entry name" value="Thioredoxin-like_sf"/>
</dbReference>
<proteinExistence type="predicted"/>
<organism evidence="3 4">
    <name type="scientific">Candidatus Zambryskibacteria bacterium CG10_big_fil_rev_8_21_14_0_10_42_12</name>
    <dbReference type="NCBI Taxonomy" id="1975115"/>
    <lineage>
        <taxon>Bacteria</taxon>
        <taxon>Candidatus Zambryskiibacteriota</taxon>
    </lineage>
</organism>
<evidence type="ECO:0000313" key="4">
    <source>
        <dbReference type="Proteomes" id="UP000231333"/>
    </source>
</evidence>
<dbReference type="InterPro" id="IPR017937">
    <property type="entry name" value="Thioredoxin_CS"/>
</dbReference>
<dbReference type="EMBL" id="PCXL01000013">
    <property type="protein sequence ID" value="PIR37982.1"/>
    <property type="molecule type" value="Genomic_DNA"/>
</dbReference>
<dbReference type="Proteomes" id="UP000231333">
    <property type="component" value="Unassembled WGS sequence"/>
</dbReference>
<evidence type="ECO:0000256" key="1">
    <source>
        <dbReference type="SAM" id="Phobius"/>
    </source>
</evidence>
<evidence type="ECO:0000313" key="3">
    <source>
        <dbReference type="EMBL" id="PIR37982.1"/>
    </source>
</evidence>
<comment type="caution">
    <text evidence="3">The sequence shown here is derived from an EMBL/GenBank/DDBJ whole genome shotgun (WGS) entry which is preliminary data.</text>
</comment>
<feature type="domain" description="Thioredoxin" evidence="2">
    <location>
        <begin position="45"/>
        <end position="170"/>
    </location>
</feature>
<sequence>MYNFQKGNTVVIGLVAIVLIVLGIFMFRGSESEEMMDNGVNDEITRGDDTATVQDDSSAEGDLMMINNGGSYEVYAPEKIAMAAQGDVVLFFHATWCPTCRALNADIESNISNIPANLTILKTDYDTYSDLKRKYGVTVQHTMVQVDSEGNLIQKWSGSPTLADLVSRVQ</sequence>
<dbReference type="Gene3D" id="3.40.30.10">
    <property type="entry name" value="Glutaredoxin"/>
    <property type="match status" value="1"/>
</dbReference>
<feature type="transmembrane region" description="Helical" evidence="1">
    <location>
        <begin position="6"/>
        <end position="27"/>
    </location>
</feature>
<dbReference type="Pfam" id="PF00085">
    <property type="entry name" value="Thioredoxin"/>
    <property type="match status" value="1"/>
</dbReference>
<accession>A0A2H0QUM8</accession>
<dbReference type="PROSITE" id="PS51352">
    <property type="entry name" value="THIOREDOXIN_2"/>
    <property type="match status" value="1"/>
</dbReference>
<dbReference type="SUPFAM" id="SSF52833">
    <property type="entry name" value="Thioredoxin-like"/>
    <property type="match status" value="1"/>
</dbReference>
<dbReference type="PROSITE" id="PS00194">
    <property type="entry name" value="THIOREDOXIN_1"/>
    <property type="match status" value="1"/>
</dbReference>
<name>A0A2H0QUM8_9BACT</name>
<keyword evidence="1" id="KW-0812">Transmembrane</keyword>